<dbReference type="Proteomes" id="UP001278500">
    <property type="component" value="Unassembled WGS sequence"/>
</dbReference>
<gene>
    <name evidence="2" type="ORF">B0H65DRAFT_413969</name>
</gene>
<keyword evidence="1" id="KW-0472">Membrane</keyword>
<name>A0AAE0MWQ2_9PEZI</name>
<protein>
    <submittedName>
        <fullName evidence="2">Uncharacterized protein</fullName>
    </submittedName>
</protein>
<comment type="caution">
    <text evidence="2">The sequence shown here is derived from an EMBL/GenBank/DDBJ whole genome shotgun (WGS) entry which is preliminary data.</text>
</comment>
<reference evidence="2" key="2">
    <citation type="submission" date="2023-06" db="EMBL/GenBank/DDBJ databases">
        <authorList>
            <consortium name="Lawrence Berkeley National Laboratory"/>
            <person name="Haridas S."/>
            <person name="Hensen N."/>
            <person name="Bonometti L."/>
            <person name="Westerberg I."/>
            <person name="Brannstrom I.O."/>
            <person name="Guillou S."/>
            <person name="Cros-Aarteil S."/>
            <person name="Calhoun S."/>
            <person name="Kuo A."/>
            <person name="Mondo S."/>
            <person name="Pangilinan J."/>
            <person name="Riley R."/>
            <person name="Labutti K."/>
            <person name="Andreopoulos B."/>
            <person name="Lipzen A."/>
            <person name="Chen C."/>
            <person name="Yanf M."/>
            <person name="Daum C."/>
            <person name="Ng V."/>
            <person name="Clum A."/>
            <person name="Steindorff A."/>
            <person name="Ohm R."/>
            <person name="Martin F."/>
            <person name="Silar P."/>
            <person name="Natvig D."/>
            <person name="Lalanne C."/>
            <person name="Gautier V."/>
            <person name="Ament-Velasquez S.L."/>
            <person name="Kruys A."/>
            <person name="Hutchinson M.I."/>
            <person name="Powell A.J."/>
            <person name="Barry K."/>
            <person name="Miller A.N."/>
            <person name="Grigoriev I.V."/>
            <person name="Debuchy R."/>
            <person name="Gladieux P."/>
            <person name="Thoren M.H."/>
            <person name="Johannesson H."/>
        </authorList>
    </citation>
    <scope>NUCLEOTIDE SEQUENCE</scope>
    <source>
        <strain evidence="2">CBS 560.94</strain>
    </source>
</reference>
<reference evidence="2" key="1">
    <citation type="journal article" date="2023" name="Mol. Phylogenet. Evol.">
        <title>Genome-scale phylogeny and comparative genomics of the fungal order Sordariales.</title>
        <authorList>
            <person name="Hensen N."/>
            <person name="Bonometti L."/>
            <person name="Westerberg I."/>
            <person name="Brannstrom I.O."/>
            <person name="Guillou S."/>
            <person name="Cros-Aarteil S."/>
            <person name="Calhoun S."/>
            <person name="Haridas S."/>
            <person name="Kuo A."/>
            <person name="Mondo S."/>
            <person name="Pangilinan J."/>
            <person name="Riley R."/>
            <person name="LaButti K."/>
            <person name="Andreopoulos B."/>
            <person name="Lipzen A."/>
            <person name="Chen C."/>
            <person name="Yan M."/>
            <person name="Daum C."/>
            <person name="Ng V."/>
            <person name="Clum A."/>
            <person name="Steindorff A."/>
            <person name="Ohm R.A."/>
            <person name="Martin F."/>
            <person name="Silar P."/>
            <person name="Natvig D.O."/>
            <person name="Lalanne C."/>
            <person name="Gautier V."/>
            <person name="Ament-Velasquez S.L."/>
            <person name="Kruys A."/>
            <person name="Hutchinson M.I."/>
            <person name="Powell A.J."/>
            <person name="Barry K."/>
            <person name="Miller A.N."/>
            <person name="Grigoriev I.V."/>
            <person name="Debuchy R."/>
            <person name="Gladieux P."/>
            <person name="Hiltunen Thoren M."/>
            <person name="Johannesson H."/>
        </authorList>
    </citation>
    <scope>NUCLEOTIDE SEQUENCE</scope>
    <source>
        <strain evidence="2">CBS 560.94</strain>
    </source>
</reference>
<organism evidence="2 3">
    <name type="scientific">Neurospora tetraspora</name>
    <dbReference type="NCBI Taxonomy" id="94610"/>
    <lineage>
        <taxon>Eukaryota</taxon>
        <taxon>Fungi</taxon>
        <taxon>Dikarya</taxon>
        <taxon>Ascomycota</taxon>
        <taxon>Pezizomycotina</taxon>
        <taxon>Sordariomycetes</taxon>
        <taxon>Sordariomycetidae</taxon>
        <taxon>Sordariales</taxon>
        <taxon>Sordariaceae</taxon>
        <taxon>Neurospora</taxon>
    </lineage>
</organism>
<evidence type="ECO:0000313" key="3">
    <source>
        <dbReference type="Proteomes" id="UP001278500"/>
    </source>
</evidence>
<feature type="transmembrane region" description="Helical" evidence="1">
    <location>
        <begin position="136"/>
        <end position="155"/>
    </location>
</feature>
<evidence type="ECO:0000256" key="1">
    <source>
        <dbReference type="SAM" id="Phobius"/>
    </source>
</evidence>
<evidence type="ECO:0000313" key="2">
    <source>
        <dbReference type="EMBL" id="KAK3355071.1"/>
    </source>
</evidence>
<dbReference type="RefSeq" id="XP_062686449.1">
    <property type="nucleotide sequence ID" value="XM_062823880.1"/>
</dbReference>
<accession>A0AAE0MWQ2</accession>
<dbReference type="GeneID" id="87861034"/>
<sequence>MNPINVRTCPLRHRSGKVPEQAATWSWRSDVVEICLGALCSAVIWRYTSHNDHTYGQRGNHPESPRERNGKGVILSPSDGLMLWSCLVYGCCVSSFIHRRQEKDPFQLFVYLVFVAGAGVAGYAVGASANLMLLGYLPWAISLAMAASLLGHGLYRRWKCVAPSPGDEEKLQPIR</sequence>
<dbReference type="EMBL" id="JAUEPP010000001">
    <property type="protein sequence ID" value="KAK3355071.1"/>
    <property type="molecule type" value="Genomic_DNA"/>
</dbReference>
<keyword evidence="3" id="KW-1185">Reference proteome</keyword>
<keyword evidence="1" id="KW-0812">Transmembrane</keyword>
<dbReference type="AlphaFoldDB" id="A0AAE0MWQ2"/>
<keyword evidence="1" id="KW-1133">Transmembrane helix</keyword>
<proteinExistence type="predicted"/>
<feature type="transmembrane region" description="Helical" evidence="1">
    <location>
        <begin position="109"/>
        <end position="130"/>
    </location>
</feature>